<dbReference type="Gene3D" id="1.10.10.10">
    <property type="entry name" value="Winged helix-like DNA-binding domain superfamily/Winged helix DNA-binding domain"/>
    <property type="match status" value="1"/>
</dbReference>
<dbReference type="PANTHER" id="PTHR30432:SF1">
    <property type="entry name" value="DNA-BINDING TRANSCRIPTIONAL DUAL REGULATOR MODE"/>
    <property type="match status" value="1"/>
</dbReference>
<dbReference type="Proteomes" id="UP000640333">
    <property type="component" value="Unassembled WGS sequence"/>
</dbReference>
<organism evidence="1 2">
    <name type="scientific">Pontibacterium sinense</name>
    <dbReference type="NCBI Taxonomy" id="2781979"/>
    <lineage>
        <taxon>Bacteria</taxon>
        <taxon>Pseudomonadati</taxon>
        <taxon>Pseudomonadota</taxon>
        <taxon>Gammaproteobacteria</taxon>
        <taxon>Oceanospirillales</taxon>
        <taxon>Oceanospirillaceae</taxon>
        <taxon>Pontibacterium</taxon>
    </lineage>
</organism>
<dbReference type="InterPro" id="IPR036388">
    <property type="entry name" value="WH-like_DNA-bd_sf"/>
</dbReference>
<name>A0A8J7FD67_9GAMM</name>
<dbReference type="InterPro" id="IPR051815">
    <property type="entry name" value="Molybdate_resp_trans_reg"/>
</dbReference>
<reference evidence="1" key="1">
    <citation type="submission" date="2020-10" db="EMBL/GenBank/DDBJ databases">
        <title>Bacterium isolated from coastal waters sediment.</title>
        <authorList>
            <person name="Chen R.-J."/>
            <person name="Lu D.-C."/>
            <person name="Zhu K.-L."/>
            <person name="Du Z.-J."/>
        </authorList>
    </citation>
    <scope>NUCLEOTIDE SEQUENCE</scope>
    <source>
        <strain evidence="1">N1Y112</strain>
    </source>
</reference>
<dbReference type="PANTHER" id="PTHR30432">
    <property type="entry name" value="TRANSCRIPTIONAL REGULATOR MODE"/>
    <property type="match status" value="1"/>
</dbReference>
<gene>
    <name evidence="1" type="ORF">IOQ59_09645</name>
</gene>
<accession>A0A8J7FD67</accession>
<evidence type="ECO:0000313" key="1">
    <source>
        <dbReference type="EMBL" id="MBE9397521.1"/>
    </source>
</evidence>
<proteinExistence type="predicted"/>
<dbReference type="RefSeq" id="WP_193953076.1">
    <property type="nucleotide sequence ID" value="NZ_JADEYS010000008.1"/>
</dbReference>
<sequence>MNNDRHATETNQNVSLRPRVRLQLGDEVALGPGKAELLLLIEETGSISAAARRMGMSYRRAWLLVETMNRCFASPLVETAQGGKGGGGAGVSELGRRVLVLYQQMEANLALCDEMTELSDMVIQSVS</sequence>
<protein>
    <submittedName>
        <fullName evidence="1">LysR family transcriptional regulator</fullName>
    </submittedName>
</protein>
<dbReference type="EMBL" id="JADEYS010000008">
    <property type="protein sequence ID" value="MBE9397521.1"/>
    <property type="molecule type" value="Genomic_DNA"/>
</dbReference>
<comment type="caution">
    <text evidence="1">The sequence shown here is derived from an EMBL/GenBank/DDBJ whole genome shotgun (WGS) entry which is preliminary data.</text>
</comment>
<keyword evidence="2" id="KW-1185">Reference proteome</keyword>
<dbReference type="SUPFAM" id="SSF46785">
    <property type="entry name" value="Winged helix' DNA-binding domain"/>
    <property type="match status" value="1"/>
</dbReference>
<evidence type="ECO:0000313" key="2">
    <source>
        <dbReference type="Proteomes" id="UP000640333"/>
    </source>
</evidence>
<dbReference type="InterPro" id="IPR036390">
    <property type="entry name" value="WH_DNA-bd_sf"/>
</dbReference>
<dbReference type="AlphaFoldDB" id="A0A8J7FD67"/>